<feature type="transmembrane region" description="Helical" evidence="1">
    <location>
        <begin position="143"/>
        <end position="164"/>
    </location>
</feature>
<protein>
    <submittedName>
        <fullName evidence="2">Uncharacterized protein</fullName>
    </submittedName>
</protein>
<organism evidence="2 3">
    <name type="scientific">Nonomuraea angiospora</name>
    <dbReference type="NCBI Taxonomy" id="46172"/>
    <lineage>
        <taxon>Bacteria</taxon>
        <taxon>Bacillati</taxon>
        <taxon>Actinomycetota</taxon>
        <taxon>Actinomycetes</taxon>
        <taxon>Streptosporangiales</taxon>
        <taxon>Streptosporangiaceae</taxon>
        <taxon>Nonomuraea</taxon>
    </lineage>
</organism>
<feature type="transmembrane region" description="Helical" evidence="1">
    <location>
        <begin position="201"/>
        <end position="223"/>
    </location>
</feature>
<evidence type="ECO:0000313" key="2">
    <source>
        <dbReference type="EMBL" id="MBE1582662.1"/>
    </source>
</evidence>
<reference evidence="2 3" key="1">
    <citation type="submission" date="2020-10" db="EMBL/GenBank/DDBJ databases">
        <title>Sequencing the genomes of 1000 actinobacteria strains.</title>
        <authorList>
            <person name="Klenk H.-P."/>
        </authorList>
    </citation>
    <scope>NUCLEOTIDE SEQUENCE [LARGE SCALE GENOMIC DNA]</scope>
    <source>
        <strain evidence="2 3">DSM 43173</strain>
    </source>
</reference>
<evidence type="ECO:0000256" key="1">
    <source>
        <dbReference type="SAM" id="Phobius"/>
    </source>
</evidence>
<keyword evidence="3" id="KW-1185">Reference proteome</keyword>
<feature type="transmembrane region" description="Helical" evidence="1">
    <location>
        <begin position="176"/>
        <end position="195"/>
    </location>
</feature>
<comment type="caution">
    <text evidence="2">The sequence shown here is derived from an EMBL/GenBank/DDBJ whole genome shotgun (WGS) entry which is preliminary data.</text>
</comment>
<dbReference type="Proteomes" id="UP000633509">
    <property type="component" value="Unassembled WGS sequence"/>
</dbReference>
<proteinExistence type="predicted"/>
<keyword evidence="1" id="KW-1133">Transmembrane helix</keyword>
<feature type="transmembrane region" description="Helical" evidence="1">
    <location>
        <begin position="26"/>
        <end position="45"/>
    </location>
</feature>
<keyword evidence="1" id="KW-0812">Transmembrane</keyword>
<sequence length="243" mass="25625">MGDLLRGLGADGEFHFFGAPGSPKRLLEIVVTIAGACTAVAFAAIMRGRPREAKIAALPGVLPPVHFLIEHVVAGEPILPLEDAAHLASAGVPVIALLAGFHADMPPVRRPWWLALLPVGGALALQGWTQILPWGRVDSPWMFLWMDPAGAGIAVFAVSGVLALTRRRSSSWPLALSIYGLFLLLPRLSLLAYANEGEVGTILWVTACGQCALLGVLSAALAFTGLRAPPPAQAALDDRFVRP</sequence>
<accession>A0ABR9LPW7</accession>
<dbReference type="EMBL" id="JADBEK010000001">
    <property type="protein sequence ID" value="MBE1582662.1"/>
    <property type="molecule type" value="Genomic_DNA"/>
</dbReference>
<name>A0ABR9LPW7_9ACTN</name>
<dbReference type="RefSeq" id="WP_192783905.1">
    <property type="nucleotide sequence ID" value="NZ_JADBEK010000001.1"/>
</dbReference>
<evidence type="ECO:0000313" key="3">
    <source>
        <dbReference type="Proteomes" id="UP000633509"/>
    </source>
</evidence>
<feature type="transmembrane region" description="Helical" evidence="1">
    <location>
        <begin position="112"/>
        <end position="131"/>
    </location>
</feature>
<gene>
    <name evidence="2" type="ORF">H4W80_000920</name>
</gene>
<keyword evidence="1" id="KW-0472">Membrane</keyword>